<evidence type="ECO:0008006" key="4">
    <source>
        <dbReference type="Google" id="ProtNLM"/>
    </source>
</evidence>
<keyword evidence="3" id="KW-1185">Reference proteome</keyword>
<accession>A0A9P6NNT9</accession>
<feature type="region of interest" description="Disordered" evidence="1">
    <location>
        <begin position="143"/>
        <end position="162"/>
    </location>
</feature>
<dbReference type="EMBL" id="MU167218">
    <property type="protein sequence ID" value="KAG0150566.1"/>
    <property type="molecule type" value="Genomic_DNA"/>
</dbReference>
<feature type="compositionally biased region" description="Basic residues" evidence="1">
    <location>
        <begin position="144"/>
        <end position="157"/>
    </location>
</feature>
<proteinExistence type="predicted"/>
<name>A0A9P6NNT9_9BASI</name>
<evidence type="ECO:0000256" key="1">
    <source>
        <dbReference type="SAM" id="MobiDB-lite"/>
    </source>
</evidence>
<protein>
    <recommendedName>
        <fullName evidence="4">RING-type domain-containing protein</fullName>
    </recommendedName>
</protein>
<evidence type="ECO:0000313" key="3">
    <source>
        <dbReference type="Proteomes" id="UP000886653"/>
    </source>
</evidence>
<gene>
    <name evidence="2" type="ORF">CROQUDRAFT_87745</name>
</gene>
<comment type="caution">
    <text evidence="2">The sequence shown here is derived from an EMBL/GenBank/DDBJ whole genome shotgun (WGS) entry which is preliminary data.</text>
</comment>
<dbReference type="AlphaFoldDB" id="A0A9P6NNT9"/>
<dbReference type="OrthoDB" id="8062037at2759"/>
<dbReference type="SUPFAM" id="SSF57850">
    <property type="entry name" value="RING/U-box"/>
    <property type="match status" value="1"/>
</dbReference>
<evidence type="ECO:0000313" key="2">
    <source>
        <dbReference type="EMBL" id="KAG0150566.1"/>
    </source>
</evidence>
<dbReference type="Proteomes" id="UP000886653">
    <property type="component" value="Unassembled WGS sequence"/>
</dbReference>
<organism evidence="2 3">
    <name type="scientific">Cronartium quercuum f. sp. fusiforme G11</name>
    <dbReference type="NCBI Taxonomy" id="708437"/>
    <lineage>
        <taxon>Eukaryota</taxon>
        <taxon>Fungi</taxon>
        <taxon>Dikarya</taxon>
        <taxon>Basidiomycota</taxon>
        <taxon>Pucciniomycotina</taxon>
        <taxon>Pucciniomycetes</taxon>
        <taxon>Pucciniales</taxon>
        <taxon>Coleosporiaceae</taxon>
        <taxon>Cronartium</taxon>
    </lineage>
</organism>
<reference evidence="2" key="1">
    <citation type="submission" date="2013-11" db="EMBL/GenBank/DDBJ databases">
        <title>Genome sequence of the fusiform rust pathogen reveals effectors for host alternation and coevolution with pine.</title>
        <authorList>
            <consortium name="DOE Joint Genome Institute"/>
            <person name="Smith K."/>
            <person name="Pendleton A."/>
            <person name="Kubisiak T."/>
            <person name="Anderson C."/>
            <person name="Salamov A."/>
            <person name="Aerts A."/>
            <person name="Riley R."/>
            <person name="Clum A."/>
            <person name="Lindquist E."/>
            <person name="Ence D."/>
            <person name="Campbell M."/>
            <person name="Kronenberg Z."/>
            <person name="Feau N."/>
            <person name="Dhillon B."/>
            <person name="Hamelin R."/>
            <person name="Burleigh J."/>
            <person name="Smith J."/>
            <person name="Yandell M."/>
            <person name="Nelson C."/>
            <person name="Grigoriev I."/>
            <person name="Davis J."/>
        </authorList>
    </citation>
    <scope>NUCLEOTIDE SEQUENCE</scope>
    <source>
        <strain evidence="2">G11</strain>
    </source>
</reference>
<sequence length="205" mass="23784">MSSQSTERSTQSRQFLRVLEHLNEQAEALRHLSLSPQLTPEQAIDRMRVYLIERQAAERVVTLLSPENVPPILSNDPIWIREGYRLAQSISNHISMAIINLNLQHFPHQLLSDQEIINNWVRFHQGLSIELENLLDSANAQIPNHHHHHHHHQKNKNTKSSSSNLTEGVECCICLDQEVQIPTLIRLPCHRTHIFHRICLVFKNN</sequence>